<comment type="cofactor">
    <cofactor evidence="3">
        <name>pyridoxal 5'-phosphate</name>
        <dbReference type="ChEBI" id="CHEBI:597326"/>
    </cofactor>
</comment>
<dbReference type="HAMAP" id="MF_02087">
    <property type="entry name" value="PLP_homeostasis"/>
    <property type="match status" value="1"/>
</dbReference>
<feature type="domain" description="Alanine racemase N-terminal" evidence="5">
    <location>
        <begin position="12"/>
        <end position="227"/>
    </location>
</feature>
<evidence type="ECO:0000313" key="7">
    <source>
        <dbReference type="Proteomes" id="UP000215383"/>
    </source>
</evidence>
<dbReference type="InterPro" id="IPR029066">
    <property type="entry name" value="PLP-binding_barrel"/>
</dbReference>
<dbReference type="Proteomes" id="UP000215383">
    <property type="component" value="Chromosome 1"/>
</dbReference>
<reference evidence="6 7" key="1">
    <citation type="submission" date="2017-06" db="EMBL/GenBank/DDBJ databases">
        <authorList>
            <consortium name="Pathogen Informatics"/>
        </authorList>
    </citation>
    <scope>NUCLEOTIDE SEQUENCE [LARGE SCALE GENOMIC DNA]</scope>
    <source>
        <strain evidence="6 7">NCTC10570</strain>
    </source>
</reference>
<evidence type="ECO:0000256" key="2">
    <source>
        <dbReference type="HAMAP-Rule" id="MF_02087"/>
    </source>
</evidence>
<dbReference type="Pfam" id="PF01168">
    <property type="entry name" value="Ala_racemase_N"/>
    <property type="match status" value="1"/>
</dbReference>
<sequence length="229" mass="26093">MIVENLKTVQNNIQESIKKRHNIISQEVQLVAVTKNHDVEAMREAIDAGAVVIGENRVQEAQKKYETLDRDVTWHLIGHLQTNKVKHAVKIFDMIESVDSVKLAEAINKEAMKLGKVQKILVQVNLVKEASKTGVYLEDLDELLKSIDTMENLKLMGLMFIAPIVENLEDVRPMFNQMYQLFTKVQKIPFKNADIKYLSMGMTHDYQIAIEEGANIVRVGTAIFGPRQY</sequence>
<evidence type="ECO:0000256" key="3">
    <source>
        <dbReference type="PIRSR" id="PIRSR004848-1"/>
    </source>
</evidence>
<dbReference type="AlphaFoldDB" id="A0A239TCA2"/>
<dbReference type="CDD" id="cd00635">
    <property type="entry name" value="PLPDE_III_YBL036c_like"/>
    <property type="match status" value="1"/>
</dbReference>
<keyword evidence="7" id="KW-1185">Reference proteome</keyword>
<gene>
    <name evidence="6" type="ORF">SAMEA4364220_00382</name>
</gene>
<dbReference type="SUPFAM" id="SSF51419">
    <property type="entry name" value="PLP-binding barrel"/>
    <property type="match status" value="1"/>
</dbReference>
<dbReference type="EMBL" id="LT906446">
    <property type="protein sequence ID" value="SNU95360.1"/>
    <property type="molecule type" value="Genomic_DNA"/>
</dbReference>
<name>A0A239TCA2_9FIRM</name>
<dbReference type="GO" id="GO:0030170">
    <property type="term" value="F:pyridoxal phosphate binding"/>
    <property type="evidence" value="ECO:0007669"/>
    <property type="project" value="UniProtKB-UniRule"/>
</dbReference>
<dbReference type="InterPro" id="IPR001608">
    <property type="entry name" value="Ala_racemase_N"/>
</dbReference>
<keyword evidence="1 2" id="KW-0663">Pyridoxal phosphate</keyword>
<evidence type="ECO:0000256" key="4">
    <source>
        <dbReference type="RuleBase" id="RU004514"/>
    </source>
</evidence>
<dbReference type="Gene3D" id="3.20.20.10">
    <property type="entry name" value="Alanine racemase"/>
    <property type="match status" value="1"/>
</dbReference>
<dbReference type="PIRSF" id="PIRSF004848">
    <property type="entry name" value="YBL036c_PLPDEIII"/>
    <property type="match status" value="1"/>
</dbReference>
<protein>
    <recommendedName>
        <fullName evidence="2">Pyridoxal phosphate homeostasis protein</fullName>
        <shortName evidence="2">PLP homeostasis protein</shortName>
    </recommendedName>
</protein>
<dbReference type="GeneID" id="78506417"/>
<dbReference type="OrthoDB" id="9804072at2"/>
<feature type="modified residue" description="N6-(pyridoxal phosphate)lysine" evidence="2 3">
    <location>
        <position position="35"/>
    </location>
</feature>
<comment type="function">
    <text evidence="2">Pyridoxal 5'-phosphate (PLP)-binding protein, which is involved in PLP homeostasis.</text>
</comment>
<accession>A0A239TCA2</accession>
<dbReference type="RefSeq" id="WP_027889210.1">
    <property type="nucleotide sequence ID" value="NZ_CALXYH010000030.1"/>
</dbReference>
<evidence type="ECO:0000259" key="5">
    <source>
        <dbReference type="Pfam" id="PF01168"/>
    </source>
</evidence>
<dbReference type="eggNOG" id="COG0325">
    <property type="taxonomic scope" value="Bacteria"/>
</dbReference>
<dbReference type="PANTHER" id="PTHR10146:SF14">
    <property type="entry name" value="PYRIDOXAL PHOSPHATE HOMEOSTASIS PROTEIN"/>
    <property type="match status" value="1"/>
</dbReference>
<comment type="similarity">
    <text evidence="2 4">Belongs to the pyridoxal phosphate-binding protein YggS/PROSC family.</text>
</comment>
<dbReference type="PANTHER" id="PTHR10146">
    <property type="entry name" value="PROLINE SYNTHETASE CO-TRANSCRIBED BACTERIAL HOMOLOG PROTEIN"/>
    <property type="match status" value="1"/>
</dbReference>
<dbReference type="NCBIfam" id="TIGR00044">
    <property type="entry name" value="YggS family pyridoxal phosphate-dependent enzyme"/>
    <property type="match status" value="1"/>
</dbReference>
<dbReference type="InterPro" id="IPR011078">
    <property type="entry name" value="PyrdxlP_homeostasis"/>
</dbReference>
<evidence type="ECO:0000313" key="6">
    <source>
        <dbReference type="EMBL" id="SNU95360.1"/>
    </source>
</evidence>
<evidence type="ECO:0000256" key="1">
    <source>
        <dbReference type="ARBA" id="ARBA00022898"/>
    </source>
</evidence>
<organism evidence="6 7">
    <name type="scientific">Megamonas hypermegale</name>
    <dbReference type="NCBI Taxonomy" id="158847"/>
    <lineage>
        <taxon>Bacteria</taxon>
        <taxon>Bacillati</taxon>
        <taxon>Bacillota</taxon>
        <taxon>Negativicutes</taxon>
        <taxon>Selenomonadales</taxon>
        <taxon>Selenomonadaceae</taxon>
        <taxon>Megamonas</taxon>
    </lineage>
</organism>
<dbReference type="FunFam" id="3.20.20.10:FF:000018">
    <property type="entry name" value="Pyridoxal phosphate homeostasis protein"/>
    <property type="match status" value="1"/>
</dbReference>
<proteinExistence type="inferred from homology"/>